<dbReference type="GO" id="GO:0015074">
    <property type="term" value="P:DNA integration"/>
    <property type="evidence" value="ECO:0007669"/>
    <property type="project" value="InterPro"/>
</dbReference>
<accession>A0A0K0E4Z4</accession>
<sequence>MLYLYGALQVARIDNAQTFASSTFIQELKLLKIQVKFGLPYNSNSQTLIERVFGTLTRILVKLQLDDENINWAKELQHIAFVLNTTCKDGTLASSKFMLLPEENMNRADKRIEQIILGTLKDDEESKIKRQRGVTIKIGDLIRVKKNHLEKMNLSMVHYQ</sequence>
<evidence type="ECO:0000259" key="1">
    <source>
        <dbReference type="PROSITE" id="PS50994"/>
    </source>
</evidence>
<dbReference type="GO" id="GO:0003676">
    <property type="term" value="F:nucleic acid binding"/>
    <property type="evidence" value="ECO:0007669"/>
    <property type="project" value="InterPro"/>
</dbReference>
<dbReference type="PROSITE" id="PS50994">
    <property type="entry name" value="INTEGRASE"/>
    <property type="match status" value="1"/>
</dbReference>
<name>A0A0K0E4Z4_STRER</name>
<evidence type="ECO:0000313" key="3">
    <source>
        <dbReference type="WBParaSite" id="SSTP_0000456200.1"/>
    </source>
</evidence>
<dbReference type="Gene3D" id="3.30.420.10">
    <property type="entry name" value="Ribonuclease H-like superfamily/Ribonuclease H"/>
    <property type="match status" value="1"/>
</dbReference>
<proteinExistence type="predicted"/>
<feature type="domain" description="Integrase catalytic" evidence="1">
    <location>
        <begin position="1"/>
        <end position="109"/>
    </location>
</feature>
<keyword evidence="2" id="KW-1185">Reference proteome</keyword>
<dbReference type="WBParaSite" id="TCONS_00012853.p1">
    <property type="protein sequence ID" value="TCONS_00012853.p1"/>
    <property type="gene ID" value="XLOC_008579"/>
</dbReference>
<dbReference type="STRING" id="6248.A0A0K0E4Z4"/>
<evidence type="ECO:0000313" key="2">
    <source>
        <dbReference type="Proteomes" id="UP000035681"/>
    </source>
</evidence>
<dbReference type="SUPFAM" id="SSF53098">
    <property type="entry name" value="Ribonuclease H-like"/>
    <property type="match status" value="1"/>
</dbReference>
<dbReference type="AlphaFoldDB" id="A0A0K0E4Z4"/>
<dbReference type="InterPro" id="IPR012337">
    <property type="entry name" value="RNaseH-like_sf"/>
</dbReference>
<reference evidence="3" key="1">
    <citation type="submission" date="2015-08" db="UniProtKB">
        <authorList>
            <consortium name="WormBaseParasite"/>
        </authorList>
    </citation>
    <scope>IDENTIFICATION</scope>
</reference>
<dbReference type="InterPro" id="IPR001584">
    <property type="entry name" value="Integrase_cat-core"/>
</dbReference>
<dbReference type="Proteomes" id="UP000035681">
    <property type="component" value="Unplaced"/>
</dbReference>
<evidence type="ECO:0000313" key="4">
    <source>
        <dbReference type="WBParaSite" id="TCONS_00012853.p1"/>
    </source>
</evidence>
<dbReference type="WBParaSite" id="SSTP_0000456200.1">
    <property type="protein sequence ID" value="SSTP_0000456200.1"/>
    <property type="gene ID" value="SSTP_0000456200"/>
</dbReference>
<organism evidence="3">
    <name type="scientific">Strongyloides stercoralis</name>
    <name type="common">Threadworm</name>
    <dbReference type="NCBI Taxonomy" id="6248"/>
    <lineage>
        <taxon>Eukaryota</taxon>
        <taxon>Metazoa</taxon>
        <taxon>Ecdysozoa</taxon>
        <taxon>Nematoda</taxon>
        <taxon>Chromadorea</taxon>
        <taxon>Rhabditida</taxon>
        <taxon>Tylenchina</taxon>
        <taxon>Panagrolaimomorpha</taxon>
        <taxon>Strongyloidoidea</taxon>
        <taxon>Strongyloididae</taxon>
        <taxon>Strongyloides</taxon>
    </lineage>
</organism>
<protein>
    <submittedName>
        <fullName evidence="3 4">Integrase catalytic domain-containing protein</fullName>
    </submittedName>
</protein>
<dbReference type="InterPro" id="IPR036397">
    <property type="entry name" value="RNaseH_sf"/>
</dbReference>